<evidence type="ECO:0000313" key="2">
    <source>
        <dbReference type="Proteomes" id="UP000254263"/>
    </source>
</evidence>
<dbReference type="NCBIfam" id="TIGR03696">
    <property type="entry name" value="Rhs_assc_core"/>
    <property type="match status" value="1"/>
</dbReference>
<dbReference type="AlphaFoldDB" id="A0A379DG99"/>
<evidence type="ECO:0000313" key="1">
    <source>
        <dbReference type="EMBL" id="SUB77361.1"/>
    </source>
</evidence>
<dbReference type="InterPro" id="IPR022385">
    <property type="entry name" value="Rhs_assc_core"/>
</dbReference>
<gene>
    <name evidence="1" type="ORF">NCTC13100_00482</name>
</gene>
<dbReference type="Gene3D" id="2.180.10.10">
    <property type="entry name" value="RHS repeat-associated core"/>
    <property type="match status" value="1"/>
</dbReference>
<sequence length="279" mass="30662">MNNLCFSHYDPALGCWTTVDPLAEKYYAISPYVYTAGNPVRFIDPDGRDWYEYTDKKGNSQTIWRKLQDKTYKDGSGNIWNNIGENYLSLKGDNATLFTQHKNDKGELYLRSSSYNLTNERSANTLTSILGGIFSKGSAVAGGLGGYAKGSKATFRLTNSQGALDFKFYGNGWKGNQWVTPTSISSLGKVVQTAGKVAGLAGIVISGIQFRQASTLEGKLEHGLDVFMGGIGFVPTVGAGISLYWSFGGKQLHHDWVDEVLMSQMEMRIHGYPSVQPFK</sequence>
<proteinExistence type="predicted"/>
<dbReference type="Proteomes" id="UP000254263">
    <property type="component" value="Unassembled WGS sequence"/>
</dbReference>
<dbReference type="EMBL" id="UGTI01000001">
    <property type="protein sequence ID" value="SUB77361.1"/>
    <property type="molecule type" value="Genomic_DNA"/>
</dbReference>
<name>A0A379DG99_9PORP</name>
<organism evidence="1 2">
    <name type="scientific">Porphyromonas macacae</name>
    <dbReference type="NCBI Taxonomy" id="28115"/>
    <lineage>
        <taxon>Bacteria</taxon>
        <taxon>Pseudomonadati</taxon>
        <taxon>Bacteroidota</taxon>
        <taxon>Bacteroidia</taxon>
        <taxon>Bacteroidales</taxon>
        <taxon>Porphyromonadaceae</taxon>
        <taxon>Porphyromonas</taxon>
    </lineage>
</organism>
<dbReference type="RefSeq" id="WP_018361322.1">
    <property type="nucleotide sequence ID" value="NZ_UGTI01000001.1"/>
</dbReference>
<accession>A0A379DG99</accession>
<protein>
    <submittedName>
        <fullName evidence="1">RHS repeat-associated core domain</fullName>
    </submittedName>
</protein>
<reference evidence="1 2" key="1">
    <citation type="submission" date="2018-06" db="EMBL/GenBank/DDBJ databases">
        <authorList>
            <consortium name="Pathogen Informatics"/>
            <person name="Doyle S."/>
        </authorList>
    </citation>
    <scope>NUCLEOTIDE SEQUENCE [LARGE SCALE GENOMIC DNA]</scope>
    <source>
        <strain evidence="1 2">NCTC13100</strain>
    </source>
</reference>